<evidence type="ECO:0000256" key="5">
    <source>
        <dbReference type="ARBA" id="ARBA00023002"/>
    </source>
</evidence>
<dbReference type="InterPro" id="IPR023013">
    <property type="entry name" value="AGPR_AS"/>
</dbReference>
<comment type="function">
    <text evidence="7">Catalyzes the NADPH-dependent reduction of N-acetyl-5-glutamyl phosphate to yield N-acetyl-L-glutamate 5-semialdehyde.</text>
</comment>
<dbReference type="SUPFAM" id="SSF51735">
    <property type="entry name" value="NAD(P)-binding Rossmann-fold domains"/>
    <property type="match status" value="1"/>
</dbReference>
<dbReference type="GO" id="GO:0070401">
    <property type="term" value="F:NADP+ binding"/>
    <property type="evidence" value="ECO:0007669"/>
    <property type="project" value="InterPro"/>
</dbReference>
<dbReference type="SUPFAM" id="SSF55347">
    <property type="entry name" value="Glyceraldehyde-3-phosphate dehydrogenase-like, C-terminal domain"/>
    <property type="match status" value="1"/>
</dbReference>
<reference evidence="10 12" key="1">
    <citation type="journal article" date="2016" name="Front. Microbiol.">
        <title>Comprehensive Phylogenetic Analysis of Bovine Non-aureus Staphylococci Species Based on Whole-Genome Sequencing.</title>
        <authorList>
            <person name="Naushad S."/>
            <person name="Barkema H.W."/>
            <person name="Luby C."/>
            <person name="Condas L.A."/>
            <person name="Nobrega D.B."/>
            <person name="Carson D.A."/>
            <person name="De Buck J."/>
        </authorList>
    </citation>
    <scope>NUCLEOTIDE SEQUENCE [LARGE SCALE GENOMIC DNA]</scope>
    <source>
        <strain evidence="10 12">SNUC 2204</strain>
    </source>
</reference>
<evidence type="ECO:0000256" key="8">
    <source>
        <dbReference type="PROSITE-ProRule" id="PRU10010"/>
    </source>
</evidence>
<dbReference type="InterPro" id="IPR036291">
    <property type="entry name" value="NAD(P)-bd_dom_sf"/>
</dbReference>
<evidence type="ECO:0000256" key="2">
    <source>
        <dbReference type="ARBA" id="ARBA00022571"/>
    </source>
</evidence>
<evidence type="ECO:0000256" key="7">
    <source>
        <dbReference type="HAMAP-Rule" id="MF_00150"/>
    </source>
</evidence>
<dbReference type="InterPro" id="IPR058924">
    <property type="entry name" value="AGPR_dimerisation_dom"/>
</dbReference>
<keyword evidence="3 7" id="KW-0028">Amino-acid biosynthesis</keyword>
<dbReference type="GeneID" id="64116818"/>
<comment type="catalytic activity">
    <reaction evidence="6 7">
        <text>N-acetyl-L-glutamate 5-semialdehyde + phosphate + NADP(+) = N-acetyl-L-glutamyl 5-phosphate + NADPH + H(+)</text>
        <dbReference type="Rhea" id="RHEA:21588"/>
        <dbReference type="ChEBI" id="CHEBI:15378"/>
        <dbReference type="ChEBI" id="CHEBI:29123"/>
        <dbReference type="ChEBI" id="CHEBI:43474"/>
        <dbReference type="ChEBI" id="CHEBI:57783"/>
        <dbReference type="ChEBI" id="CHEBI:57936"/>
        <dbReference type="ChEBI" id="CHEBI:58349"/>
        <dbReference type="EC" id="1.2.1.38"/>
    </reaction>
</comment>
<reference evidence="11 13" key="3">
    <citation type="submission" date="2021-02" db="EMBL/GenBank/DDBJ databases">
        <title>FDA dAtabase for Regulatory Grade micrObial Sequences (FDA-ARGOS): Supporting development and validation of Infectious Disease Dx tests.</title>
        <authorList>
            <person name="Sproer C."/>
            <person name="Gronow S."/>
            <person name="Severitt S."/>
            <person name="Schroder I."/>
            <person name="Tallon L."/>
            <person name="Sadzewicz L."/>
            <person name="Zhao X."/>
            <person name="Boylan J."/>
            <person name="Ott S."/>
            <person name="Bowen H."/>
            <person name="Vavikolanu K."/>
            <person name="Mehta A."/>
            <person name="Aluvathingal J."/>
            <person name="Nadendla S."/>
            <person name="Lowell S."/>
            <person name="Myers T."/>
            <person name="Yan Y."/>
            <person name="Sichtig H."/>
        </authorList>
    </citation>
    <scope>NUCLEOTIDE SEQUENCE [LARGE SCALE GENOMIC DNA]</scope>
    <source>
        <strain evidence="11 13">FDAARGOS_1207</strain>
    </source>
</reference>
<accession>A0A2T4PSH0</accession>
<feature type="domain" description="Semialdehyde dehydrogenase NAD-binding" evidence="9">
    <location>
        <begin position="3"/>
        <end position="138"/>
    </location>
</feature>
<keyword evidence="5 7" id="KW-0560">Oxidoreductase</keyword>
<dbReference type="NCBIfam" id="TIGR01850">
    <property type="entry name" value="argC"/>
    <property type="match status" value="1"/>
</dbReference>
<dbReference type="AlphaFoldDB" id="A0A2T4PSH0"/>
<evidence type="ECO:0000313" key="10">
    <source>
        <dbReference type="EMBL" id="PTI29265.1"/>
    </source>
</evidence>
<protein>
    <recommendedName>
        <fullName evidence="7">N-acetyl-gamma-glutamyl-phosphate reductase</fullName>
        <shortName evidence="7">AGPR</shortName>
        <ecNumber evidence="7">1.2.1.38</ecNumber>
    </recommendedName>
    <alternativeName>
        <fullName evidence="7">N-acetyl-glutamate semialdehyde dehydrogenase</fullName>
        <shortName evidence="7">NAGSA dehydrogenase</shortName>
    </alternativeName>
</protein>
<keyword evidence="4 7" id="KW-0521">NADP</keyword>
<feature type="active site" evidence="7 8">
    <location>
        <position position="148"/>
    </location>
</feature>
<name>A0A2T4PSH0_9STAP</name>
<dbReference type="STRING" id="1167632.GCA_000286335_02193"/>
<dbReference type="Proteomes" id="UP000241209">
    <property type="component" value="Unassembled WGS sequence"/>
</dbReference>
<evidence type="ECO:0000256" key="4">
    <source>
        <dbReference type="ARBA" id="ARBA00022857"/>
    </source>
</evidence>
<evidence type="ECO:0000259" key="9">
    <source>
        <dbReference type="SMART" id="SM00859"/>
    </source>
</evidence>
<dbReference type="InterPro" id="IPR050085">
    <property type="entry name" value="AGPR"/>
</dbReference>
<dbReference type="PANTHER" id="PTHR32338">
    <property type="entry name" value="N-ACETYL-GAMMA-GLUTAMYL-PHOSPHATE REDUCTASE, CHLOROPLASTIC-RELATED-RELATED"/>
    <property type="match status" value="1"/>
</dbReference>
<evidence type="ECO:0000313" key="12">
    <source>
        <dbReference type="Proteomes" id="UP000241209"/>
    </source>
</evidence>
<dbReference type="EMBL" id="CP069486">
    <property type="protein sequence ID" value="QRO84387.1"/>
    <property type="molecule type" value="Genomic_DNA"/>
</dbReference>
<dbReference type="Pfam" id="PF22698">
    <property type="entry name" value="Semialdhyde_dhC_1"/>
    <property type="match status" value="1"/>
</dbReference>
<dbReference type="PROSITE" id="PS01224">
    <property type="entry name" value="ARGC"/>
    <property type="match status" value="1"/>
</dbReference>
<dbReference type="HAMAP" id="MF_00150">
    <property type="entry name" value="ArgC_type1"/>
    <property type="match status" value="1"/>
</dbReference>
<dbReference type="GO" id="GO:0051287">
    <property type="term" value="F:NAD binding"/>
    <property type="evidence" value="ECO:0007669"/>
    <property type="project" value="InterPro"/>
</dbReference>
<sequence>MLEIGIVGGSGYGAIELMRLLNQHKEVKIKYVFSHSKSGDDIKETYPHLQDNINVPFSSLDVDKVDCDLIFFATPSNVSKHFIPKLIKRGIKVIDLSGDFRLKDPAVYEKYYGEKPAEQSVLDEAEYSLAEWSNINKNSTNVIANPGCFPTAILLSLHPLLENNLINKESIIIDAKTGVSGAGRSLSQNAHFGEANENFSAYKIGTHKHTPEIEQYLSQVSGSDIKVMFTPHLVPMTRGILATIYVDLNEHMTGEALYNLYSKIYEEKPFVRIRALGELPKTKEVLGSNFCDIGIYVDEERNKAVIVAVIDNLVKGASGQAIQNMNILYGFNENEGLNLLPVYP</sequence>
<evidence type="ECO:0000313" key="13">
    <source>
        <dbReference type="Proteomes" id="UP000627155"/>
    </source>
</evidence>
<evidence type="ECO:0000256" key="6">
    <source>
        <dbReference type="ARBA" id="ARBA00050557"/>
    </source>
</evidence>
<comment type="subcellular location">
    <subcellularLocation>
        <location evidence="7">Cytoplasm</location>
    </subcellularLocation>
</comment>
<dbReference type="GO" id="GO:0003942">
    <property type="term" value="F:N-acetyl-gamma-glutamyl-phosphate reductase activity"/>
    <property type="evidence" value="ECO:0007669"/>
    <property type="project" value="UniProtKB-UniRule"/>
</dbReference>
<dbReference type="PANTHER" id="PTHR32338:SF10">
    <property type="entry name" value="N-ACETYL-GAMMA-GLUTAMYL-PHOSPHATE REDUCTASE, CHLOROPLASTIC-RELATED"/>
    <property type="match status" value="1"/>
</dbReference>
<dbReference type="EC" id="1.2.1.38" evidence="7"/>
<dbReference type="Gene3D" id="3.30.360.10">
    <property type="entry name" value="Dihydrodipicolinate Reductase, domain 2"/>
    <property type="match status" value="1"/>
</dbReference>
<keyword evidence="13" id="KW-1185">Reference proteome</keyword>
<gene>
    <name evidence="7" type="primary">argC</name>
    <name evidence="10" type="ORF">BU072_08730</name>
    <name evidence="11" type="ORF">I6J37_09310</name>
</gene>
<dbReference type="InterPro" id="IPR000534">
    <property type="entry name" value="Semialdehyde_DH_NAD-bd"/>
</dbReference>
<evidence type="ECO:0000256" key="1">
    <source>
        <dbReference type="ARBA" id="ARBA00004862"/>
    </source>
</evidence>
<proteinExistence type="inferred from homology"/>
<keyword evidence="2 7" id="KW-0055">Arginine biosynthesis</keyword>
<comment type="pathway">
    <text evidence="1 7">Amino-acid biosynthesis; L-arginine biosynthesis; N(2)-acetyl-L-ornithine from L-glutamate: step 3/4.</text>
</comment>
<dbReference type="Gene3D" id="3.40.50.720">
    <property type="entry name" value="NAD(P)-binding Rossmann-like Domain"/>
    <property type="match status" value="1"/>
</dbReference>
<dbReference type="SMART" id="SM00859">
    <property type="entry name" value="Semialdhyde_dh"/>
    <property type="match status" value="1"/>
</dbReference>
<dbReference type="CDD" id="cd17895">
    <property type="entry name" value="AGPR_1_N"/>
    <property type="match status" value="1"/>
</dbReference>
<organism evidence="10 12">
    <name type="scientific">Mammaliicoccus vitulinus</name>
    <dbReference type="NCBI Taxonomy" id="71237"/>
    <lineage>
        <taxon>Bacteria</taxon>
        <taxon>Bacillati</taxon>
        <taxon>Bacillota</taxon>
        <taxon>Bacilli</taxon>
        <taxon>Bacillales</taxon>
        <taxon>Staphylococcaceae</taxon>
        <taxon>Mammaliicoccus</taxon>
    </lineage>
</organism>
<dbReference type="FunFam" id="3.30.360.10:FF:000014">
    <property type="entry name" value="N-acetyl-gamma-glutamyl-phosphate reductase"/>
    <property type="match status" value="1"/>
</dbReference>
<dbReference type="InterPro" id="IPR000706">
    <property type="entry name" value="AGPR_type-1"/>
</dbReference>
<dbReference type="Pfam" id="PF01118">
    <property type="entry name" value="Semialdhyde_dh"/>
    <property type="match status" value="1"/>
</dbReference>
<dbReference type="EMBL" id="PZFK01000016">
    <property type="protein sequence ID" value="PTI29265.1"/>
    <property type="molecule type" value="Genomic_DNA"/>
</dbReference>
<dbReference type="CDD" id="cd23934">
    <property type="entry name" value="AGPR_1_C"/>
    <property type="match status" value="1"/>
</dbReference>
<dbReference type="UniPathway" id="UPA00068">
    <property type="reaction ID" value="UER00108"/>
</dbReference>
<keyword evidence="7" id="KW-0963">Cytoplasm</keyword>
<comment type="similarity">
    <text evidence="7">Belongs to the NAGSA dehydrogenase family. Type 1 subfamily.</text>
</comment>
<dbReference type="GO" id="GO:0006526">
    <property type="term" value="P:L-arginine biosynthetic process"/>
    <property type="evidence" value="ECO:0007669"/>
    <property type="project" value="UniProtKB-UniRule"/>
</dbReference>
<dbReference type="GO" id="GO:0005737">
    <property type="term" value="C:cytoplasm"/>
    <property type="evidence" value="ECO:0007669"/>
    <property type="project" value="UniProtKB-SubCell"/>
</dbReference>
<dbReference type="RefSeq" id="WP_016912870.1">
    <property type="nucleotide sequence ID" value="NZ_BMDF01000001.1"/>
</dbReference>
<evidence type="ECO:0000256" key="3">
    <source>
        <dbReference type="ARBA" id="ARBA00022605"/>
    </source>
</evidence>
<reference evidence="10" key="2">
    <citation type="submission" date="2018-03" db="EMBL/GenBank/DDBJ databases">
        <authorList>
            <person name="Keele B.F."/>
        </authorList>
    </citation>
    <scope>NUCLEOTIDE SEQUENCE</scope>
    <source>
        <strain evidence="10">SNUC 2204</strain>
    </source>
</reference>
<dbReference type="Proteomes" id="UP000627155">
    <property type="component" value="Chromosome"/>
</dbReference>
<evidence type="ECO:0000313" key="11">
    <source>
        <dbReference type="EMBL" id="QRO84387.1"/>
    </source>
</evidence>